<dbReference type="STRING" id="105785.A0A2J7R7D0"/>
<dbReference type="Gene3D" id="3.60.10.10">
    <property type="entry name" value="Endonuclease/exonuclease/phosphatase"/>
    <property type="match status" value="1"/>
</dbReference>
<dbReference type="InterPro" id="IPR036691">
    <property type="entry name" value="Endo/exonu/phosph_ase_sf"/>
</dbReference>
<reference evidence="2 3" key="1">
    <citation type="submission" date="2017-12" db="EMBL/GenBank/DDBJ databases">
        <title>Hemimetabolous genomes reveal molecular basis of termite eusociality.</title>
        <authorList>
            <person name="Harrison M.C."/>
            <person name="Jongepier E."/>
            <person name="Robertson H.M."/>
            <person name="Arning N."/>
            <person name="Bitard-Feildel T."/>
            <person name="Chao H."/>
            <person name="Childers C.P."/>
            <person name="Dinh H."/>
            <person name="Doddapaneni H."/>
            <person name="Dugan S."/>
            <person name="Gowin J."/>
            <person name="Greiner C."/>
            <person name="Han Y."/>
            <person name="Hu H."/>
            <person name="Hughes D.S.T."/>
            <person name="Huylmans A.-K."/>
            <person name="Kemena C."/>
            <person name="Kremer L.P.M."/>
            <person name="Lee S.L."/>
            <person name="Lopez-Ezquerra A."/>
            <person name="Mallet L."/>
            <person name="Monroy-Kuhn J.M."/>
            <person name="Moser A."/>
            <person name="Murali S.C."/>
            <person name="Muzny D.M."/>
            <person name="Otani S."/>
            <person name="Piulachs M.-D."/>
            <person name="Poelchau M."/>
            <person name="Qu J."/>
            <person name="Schaub F."/>
            <person name="Wada-Katsumata A."/>
            <person name="Worley K.C."/>
            <person name="Xie Q."/>
            <person name="Ylla G."/>
            <person name="Poulsen M."/>
            <person name="Gibbs R.A."/>
            <person name="Schal C."/>
            <person name="Richards S."/>
            <person name="Belles X."/>
            <person name="Korb J."/>
            <person name="Bornberg-Bauer E."/>
        </authorList>
    </citation>
    <scope>NUCLEOTIDE SEQUENCE [LARGE SCALE GENOMIC DNA]</scope>
    <source>
        <tissue evidence="2">Whole body</tissue>
    </source>
</reference>
<comment type="caution">
    <text evidence="2">The sequence shown here is derived from an EMBL/GenBank/DDBJ whole genome shotgun (WGS) entry which is preliminary data.</text>
</comment>
<dbReference type="Proteomes" id="UP000235965">
    <property type="component" value="Unassembled WGS sequence"/>
</dbReference>
<organism evidence="2 3">
    <name type="scientific">Cryptotermes secundus</name>
    <dbReference type="NCBI Taxonomy" id="105785"/>
    <lineage>
        <taxon>Eukaryota</taxon>
        <taxon>Metazoa</taxon>
        <taxon>Ecdysozoa</taxon>
        <taxon>Arthropoda</taxon>
        <taxon>Hexapoda</taxon>
        <taxon>Insecta</taxon>
        <taxon>Pterygota</taxon>
        <taxon>Neoptera</taxon>
        <taxon>Polyneoptera</taxon>
        <taxon>Dictyoptera</taxon>
        <taxon>Blattodea</taxon>
        <taxon>Blattoidea</taxon>
        <taxon>Termitoidae</taxon>
        <taxon>Kalotermitidae</taxon>
        <taxon>Cryptotermitinae</taxon>
        <taxon>Cryptotermes</taxon>
    </lineage>
</organism>
<dbReference type="SUPFAM" id="SSF56672">
    <property type="entry name" value="DNA/RNA polymerases"/>
    <property type="match status" value="1"/>
</dbReference>
<protein>
    <submittedName>
        <fullName evidence="2">RNA-directed DNA polymerase from mobile element jockey</fullName>
    </submittedName>
</protein>
<keyword evidence="2" id="KW-0695">RNA-directed DNA polymerase</keyword>
<keyword evidence="2" id="KW-0548">Nucleotidyltransferase</keyword>
<evidence type="ECO:0000313" key="2">
    <source>
        <dbReference type="EMBL" id="PNF36716.1"/>
    </source>
</evidence>
<dbReference type="GO" id="GO:0003964">
    <property type="term" value="F:RNA-directed DNA polymerase activity"/>
    <property type="evidence" value="ECO:0007669"/>
    <property type="project" value="UniProtKB-KW"/>
</dbReference>
<dbReference type="PANTHER" id="PTHR36688">
    <property type="entry name" value="ENDO/EXONUCLEASE/PHOSPHATASE DOMAIN-CONTAINING PROTEIN"/>
    <property type="match status" value="1"/>
</dbReference>
<dbReference type="PANTHER" id="PTHR36688:SF2">
    <property type="entry name" value="ENDONUCLEASE_EXONUCLEASE_PHOSPHATASE DOMAIN-CONTAINING PROTEIN"/>
    <property type="match status" value="1"/>
</dbReference>
<evidence type="ECO:0000259" key="1">
    <source>
        <dbReference type="PROSITE" id="PS50878"/>
    </source>
</evidence>
<dbReference type="Pfam" id="PF03372">
    <property type="entry name" value="Exo_endo_phos"/>
    <property type="match status" value="1"/>
</dbReference>
<accession>A0A2J7R7D0</accession>
<dbReference type="InterPro" id="IPR052560">
    <property type="entry name" value="RdDP_mobile_element"/>
</dbReference>
<dbReference type="AlphaFoldDB" id="A0A2J7R7D0"/>
<feature type="domain" description="Reverse transcriptase" evidence="1">
    <location>
        <begin position="480"/>
        <end position="746"/>
    </location>
</feature>
<dbReference type="SUPFAM" id="SSF56219">
    <property type="entry name" value="DNase I-like"/>
    <property type="match status" value="1"/>
</dbReference>
<keyword evidence="2" id="KW-0808">Transferase</keyword>
<keyword evidence="3" id="KW-1185">Reference proteome</keyword>
<gene>
    <name evidence="2" type="primary">pol_7</name>
    <name evidence="2" type="ORF">B7P43_G12349</name>
</gene>
<dbReference type="Pfam" id="PF00078">
    <property type="entry name" value="RVT_1"/>
    <property type="match status" value="1"/>
</dbReference>
<name>A0A2J7R7D0_9NEOP</name>
<dbReference type="InterPro" id="IPR005135">
    <property type="entry name" value="Endo/exonuclease/phosphatase"/>
</dbReference>
<dbReference type="InterPro" id="IPR043502">
    <property type="entry name" value="DNA/RNA_pol_sf"/>
</dbReference>
<dbReference type="CDD" id="cd01650">
    <property type="entry name" value="RT_nLTR_like"/>
    <property type="match status" value="1"/>
</dbReference>
<dbReference type="OrthoDB" id="7701509at2759"/>
<dbReference type="InParanoid" id="A0A2J7R7D0"/>
<proteinExistence type="predicted"/>
<dbReference type="InterPro" id="IPR000477">
    <property type="entry name" value="RT_dom"/>
</dbReference>
<dbReference type="EMBL" id="NEVH01006736">
    <property type="protein sequence ID" value="PNF36716.1"/>
    <property type="molecule type" value="Genomic_DNA"/>
</dbReference>
<evidence type="ECO:0000313" key="3">
    <source>
        <dbReference type="Proteomes" id="UP000235965"/>
    </source>
</evidence>
<dbReference type="PROSITE" id="PS50878">
    <property type="entry name" value="RT_POL"/>
    <property type="match status" value="1"/>
</dbReference>
<sequence length="896" mass="102674">MTKFLQLAIWNANGLSQHRDELKIFLHTHDIDAMLISETHFTEKSHFRIPQYTVHHSNHPNGTARGGTAIIIKNSIQHHLLNPYNQTFLQSTSVTLKDTTGPLTLAAIYLPPNQTIHQKQLEDFFQSIGHRFIAGGDYNAKHTNWGSRIISPRGRVLLKTMEDNHLHHLSSGEPTHWPTDRKKLPDLIDFCVTKGIPTNFAVAKSCLELSSDHSPVLIALATQAIPRVPPPRICNSKTDWDAFRHLLNNKLPLKVPLKTDSDIESAIKIFNDSIQWAGWSSTPENPTPHQIKTCPILITQKLQNKRRLRRNWHRLRTPESKRLFNAATRELKQLLTDYNNSSFQDFLLNLSPSASTNYSLWKAARKAKQIPISSYPLRIPSGSWAKTSKEKAEAFANHLTAVFQPHPTTNPPEDEEALTHHLEEPHQLELPPIRFRKSEVNSIIKGLKSSTSPGYDLITGKMLKELPPVGIQYLTQIFNASLLTGYFPAQWKVAKIILLLKPGKPPNELTSYRPISLLPILSKVYEKLLLSRLLPIVETNSLLPNHQFGFRQRHSTIHQTHRLVHKINEALEAKEYCSAAFLDISQAFDKVWHPGLLYKLRQSLPLNYYLILKSYLHNRFFQVKIEESYTNLHPINAGVPQGSVLGPLLYLLFTADLPTSHDSITATFADDTAILASDPNPTVASQKLQNNLQAIHEWLTKWRLKVNSMKSTHVTFTTRSQTCPKVNINNEDLPQSDDVKYLGLHLDRRLTWHKHIFTKRKQLGLTLSKMYWLIGRKSSLSIHNKLLAYKVILKPIWTYGLQLWGTASNSNIEILERFQSKVLRLITNAPWYVPNTIIRRDLQINTIKEEISQWSSQYRARLHTHPNELAAQLLQPPDLRRLKRHQPIDLITRFKI</sequence>